<dbReference type="InterPro" id="IPR006056">
    <property type="entry name" value="RidA"/>
</dbReference>
<dbReference type="Proteomes" id="UP000252884">
    <property type="component" value="Unassembled WGS sequence"/>
</dbReference>
<dbReference type="PROSITE" id="PS01094">
    <property type="entry name" value="UPF0076"/>
    <property type="match status" value="1"/>
</dbReference>
<dbReference type="OrthoDB" id="8655901at2"/>
<dbReference type="FunFam" id="3.30.1330.40:FF:000001">
    <property type="entry name" value="L-PSP family endoribonuclease"/>
    <property type="match status" value="1"/>
</dbReference>
<comment type="similarity">
    <text evidence="1">Belongs to the RutC family.</text>
</comment>
<organism evidence="2 3">
    <name type="scientific">Pseudorhodoferax soli</name>
    <dbReference type="NCBI Taxonomy" id="545864"/>
    <lineage>
        <taxon>Bacteria</taxon>
        <taxon>Pseudomonadati</taxon>
        <taxon>Pseudomonadota</taxon>
        <taxon>Betaproteobacteria</taxon>
        <taxon>Burkholderiales</taxon>
        <taxon>Comamonadaceae</taxon>
    </lineage>
</organism>
<dbReference type="PANTHER" id="PTHR11803:SF39">
    <property type="entry name" value="2-IMINOBUTANOATE_2-IMINOPROPANOATE DEAMINASE"/>
    <property type="match status" value="1"/>
</dbReference>
<name>A0A368XNC2_9BURK</name>
<dbReference type="AlphaFoldDB" id="A0A368XNC2"/>
<dbReference type="CDD" id="cd00448">
    <property type="entry name" value="YjgF_YER057c_UK114_family"/>
    <property type="match status" value="1"/>
</dbReference>
<dbReference type="InterPro" id="IPR006175">
    <property type="entry name" value="YjgF/YER057c/UK114"/>
</dbReference>
<proteinExistence type="inferred from homology"/>
<accession>A0A368XNC2</accession>
<evidence type="ECO:0000313" key="3">
    <source>
        <dbReference type="Proteomes" id="UP000252884"/>
    </source>
</evidence>
<dbReference type="GO" id="GO:0005829">
    <property type="term" value="C:cytosol"/>
    <property type="evidence" value="ECO:0007669"/>
    <property type="project" value="TreeGrafter"/>
</dbReference>
<sequence>MTSALPDDGRSEIHRIATQQAPAAIGPYSQGSTFKDLVFASGQLPLRADGSLVEGTVAEQTKQSIANLAAVLQAGGASLATVIKTTVFVKDLSTFAEMNQAYAECFGAVAPARSTVEVARLPRDVLVEIEAIAHRVEA</sequence>
<dbReference type="NCBIfam" id="TIGR00004">
    <property type="entry name" value="Rid family detoxifying hydrolase"/>
    <property type="match status" value="1"/>
</dbReference>
<dbReference type="Pfam" id="PF01042">
    <property type="entry name" value="Ribonuc_L-PSP"/>
    <property type="match status" value="1"/>
</dbReference>
<protein>
    <submittedName>
        <fullName evidence="2">2-iminobutanoate/2-iminopropanoate deaminase</fullName>
    </submittedName>
</protein>
<dbReference type="InterPro" id="IPR035959">
    <property type="entry name" value="RutC-like_sf"/>
</dbReference>
<dbReference type="SUPFAM" id="SSF55298">
    <property type="entry name" value="YjgF-like"/>
    <property type="match status" value="1"/>
</dbReference>
<comment type="caution">
    <text evidence="2">The sequence shown here is derived from an EMBL/GenBank/DDBJ whole genome shotgun (WGS) entry which is preliminary data.</text>
</comment>
<reference evidence="2 3" key="1">
    <citation type="submission" date="2018-07" db="EMBL/GenBank/DDBJ databases">
        <title>Genomic Encyclopedia of Type Strains, Phase IV (KMG-IV): sequencing the most valuable type-strain genomes for metagenomic binning, comparative biology and taxonomic classification.</title>
        <authorList>
            <person name="Goeker M."/>
        </authorList>
    </citation>
    <scope>NUCLEOTIDE SEQUENCE [LARGE SCALE GENOMIC DNA]</scope>
    <source>
        <strain evidence="2 3">DSM 21634</strain>
    </source>
</reference>
<dbReference type="EMBL" id="QPJK01000007">
    <property type="protein sequence ID" value="RCW68676.1"/>
    <property type="molecule type" value="Genomic_DNA"/>
</dbReference>
<dbReference type="PANTHER" id="PTHR11803">
    <property type="entry name" value="2-IMINOBUTANOATE/2-IMINOPROPANOATE DEAMINASE RIDA"/>
    <property type="match status" value="1"/>
</dbReference>
<evidence type="ECO:0000256" key="1">
    <source>
        <dbReference type="ARBA" id="ARBA00010552"/>
    </source>
</evidence>
<keyword evidence="3" id="KW-1185">Reference proteome</keyword>
<dbReference type="InterPro" id="IPR019897">
    <property type="entry name" value="RidA_CS"/>
</dbReference>
<dbReference type="Gene3D" id="3.30.1330.40">
    <property type="entry name" value="RutC-like"/>
    <property type="match status" value="1"/>
</dbReference>
<gene>
    <name evidence="2" type="ORF">DES41_107197</name>
</gene>
<dbReference type="GO" id="GO:0019239">
    <property type="term" value="F:deaminase activity"/>
    <property type="evidence" value="ECO:0007669"/>
    <property type="project" value="TreeGrafter"/>
</dbReference>
<evidence type="ECO:0000313" key="2">
    <source>
        <dbReference type="EMBL" id="RCW68676.1"/>
    </source>
</evidence>